<dbReference type="SUPFAM" id="SSF63829">
    <property type="entry name" value="Calcium-dependent phosphotriesterase"/>
    <property type="match status" value="1"/>
</dbReference>
<dbReference type="Proteomes" id="UP000807850">
    <property type="component" value="Unassembled WGS sequence"/>
</dbReference>
<dbReference type="AlphaFoldDB" id="A0A9D6LBM2"/>
<accession>A0A9D6LBM2</accession>
<evidence type="ECO:0008006" key="4">
    <source>
        <dbReference type="Google" id="ProtNLM"/>
    </source>
</evidence>
<feature type="signal peptide" evidence="1">
    <location>
        <begin position="1"/>
        <end position="25"/>
    </location>
</feature>
<reference evidence="2" key="1">
    <citation type="submission" date="2020-07" db="EMBL/GenBank/DDBJ databases">
        <title>Huge and variable diversity of episymbiotic CPR bacteria and DPANN archaea in groundwater ecosystems.</title>
        <authorList>
            <person name="He C.Y."/>
            <person name="Keren R."/>
            <person name="Whittaker M."/>
            <person name="Farag I.F."/>
            <person name="Doudna J."/>
            <person name="Cate J.H.D."/>
            <person name="Banfield J.F."/>
        </authorList>
    </citation>
    <scope>NUCLEOTIDE SEQUENCE</scope>
    <source>
        <strain evidence="2">NC_groundwater_928_Pr1_S-0.2um_72_17</strain>
    </source>
</reference>
<dbReference type="InterPro" id="IPR011042">
    <property type="entry name" value="6-blade_b-propeller_TolB-like"/>
</dbReference>
<organism evidence="2 3">
    <name type="scientific">Eiseniibacteriota bacterium</name>
    <dbReference type="NCBI Taxonomy" id="2212470"/>
    <lineage>
        <taxon>Bacteria</taxon>
        <taxon>Candidatus Eiseniibacteriota</taxon>
    </lineage>
</organism>
<protein>
    <recommendedName>
        <fullName evidence="4">SMP-30/Gluconolactonase/LRE-like region domain-containing protein</fullName>
    </recommendedName>
</protein>
<dbReference type="Gene3D" id="2.120.10.30">
    <property type="entry name" value="TolB, C-terminal domain"/>
    <property type="match status" value="1"/>
</dbReference>
<dbReference type="EMBL" id="JACQAY010000299">
    <property type="protein sequence ID" value="MBI3540407.1"/>
    <property type="molecule type" value="Genomic_DNA"/>
</dbReference>
<evidence type="ECO:0000256" key="1">
    <source>
        <dbReference type="SAM" id="SignalP"/>
    </source>
</evidence>
<name>A0A9D6LBM2_UNCEI</name>
<sequence length="294" mass="30947">MIRRRRAACFALALAASLAAAPLAAAPTPLEPGWTARLVVSGIGHCMSGIAYDPVSTDLFVNADHGRKLYRVTQAGVATLIHSEPTFDLDALAFDPVARRLYVGGNGQTIVRMLDESGTPLGDLATVERATGITFAPDARVYVNFTDQGEIHRLDPVSSTFPLWAGGLCASLDGIALDPAGNAYVSETLCDQEQRVPAGGAGVTIGSVAAPRGMTYGDGSLFVTAFDSAVWRVAPDGSGVTPFANGHDAALAVHFAANGRLYVGDFNAAEVWEYRRVATPVARPTWGGLKLLYR</sequence>
<keyword evidence="1" id="KW-0732">Signal</keyword>
<evidence type="ECO:0000313" key="3">
    <source>
        <dbReference type="Proteomes" id="UP000807850"/>
    </source>
</evidence>
<gene>
    <name evidence="2" type="ORF">HY076_09060</name>
</gene>
<feature type="chain" id="PRO_5038932592" description="SMP-30/Gluconolactonase/LRE-like region domain-containing protein" evidence="1">
    <location>
        <begin position="26"/>
        <end position="294"/>
    </location>
</feature>
<comment type="caution">
    <text evidence="2">The sequence shown here is derived from an EMBL/GenBank/DDBJ whole genome shotgun (WGS) entry which is preliminary data.</text>
</comment>
<proteinExistence type="predicted"/>
<evidence type="ECO:0000313" key="2">
    <source>
        <dbReference type="EMBL" id="MBI3540407.1"/>
    </source>
</evidence>